<keyword evidence="2" id="KW-1185">Reference proteome</keyword>
<proteinExistence type="predicted"/>
<dbReference type="eggNOG" id="ENOG50330P8">
    <property type="taxonomic scope" value="Bacteria"/>
</dbReference>
<organism evidence="1 2">
    <name type="scientific">Maritimibacter alkaliphilus HTCC2654</name>
    <dbReference type="NCBI Taxonomy" id="314271"/>
    <lineage>
        <taxon>Bacteria</taxon>
        <taxon>Pseudomonadati</taxon>
        <taxon>Pseudomonadota</taxon>
        <taxon>Alphaproteobacteria</taxon>
        <taxon>Rhodobacterales</taxon>
        <taxon>Roseobacteraceae</taxon>
        <taxon>Maritimibacter</taxon>
    </lineage>
</organism>
<comment type="caution">
    <text evidence="1">The sequence shown here is derived from an EMBL/GenBank/DDBJ whole genome shotgun (WGS) entry which is preliminary data.</text>
</comment>
<sequence length="152" mass="16614">MPWLDAINDAETAEVVLTLVTLDHADWAAPVRLVNDVADFEHDGETYTAAGFQVAMPDQAEDRNAAMRWTLNDVDHDVAVLLRTTNDVIDIEVSYVLASDPDTVQAGPFEAEIRQADLRYGSVSGALVVYPVMEEVANASFRFSTGDFPGLI</sequence>
<dbReference type="Pfam" id="PF08875">
    <property type="entry name" value="DUF1833"/>
    <property type="match status" value="1"/>
</dbReference>
<dbReference type="EMBL" id="AAMT01000002">
    <property type="protein sequence ID" value="EAQ14274.1"/>
    <property type="molecule type" value="Genomic_DNA"/>
</dbReference>
<dbReference type="Proteomes" id="UP000002931">
    <property type="component" value="Unassembled WGS sequence"/>
</dbReference>
<dbReference type="STRING" id="314271.RB2654_16431"/>
<name>A3VBE1_9RHOB</name>
<dbReference type="InterPro" id="IPR014974">
    <property type="entry name" value="DUF1833"/>
</dbReference>
<protein>
    <submittedName>
        <fullName evidence="1">Uncharacterized protein</fullName>
    </submittedName>
</protein>
<evidence type="ECO:0000313" key="1">
    <source>
        <dbReference type="EMBL" id="EAQ14274.1"/>
    </source>
</evidence>
<evidence type="ECO:0000313" key="2">
    <source>
        <dbReference type="Proteomes" id="UP000002931"/>
    </source>
</evidence>
<accession>A3VBE1</accession>
<dbReference type="OrthoDB" id="7850457at2"/>
<gene>
    <name evidence="1" type="ORF">RB2654_16431</name>
</gene>
<dbReference type="AlphaFoldDB" id="A3VBE1"/>
<reference evidence="1 2" key="1">
    <citation type="journal article" date="2010" name="J. Bacteriol.">
        <title>Genome sequences of Pelagibaca bermudensis HTCC2601T and Maritimibacter alkaliphilus HTCC2654T, the type strains of two marine Roseobacter genera.</title>
        <authorList>
            <person name="Thrash J.C."/>
            <person name="Cho J.C."/>
            <person name="Ferriera S."/>
            <person name="Johnson J."/>
            <person name="Vergin K.L."/>
            <person name="Giovannoni S.J."/>
        </authorList>
    </citation>
    <scope>NUCLEOTIDE SEQUENCE [LARGE SCALE GENOMIC DNA]</scope>
    <source>
        <strain evidence="1 2">HTCC2654</strain>
    </source>
</reference>
<dbReference type="HOGENOM" id="CLU_134441_0_0_5"/>
<dbReference type="RefSeq" id="WP_008333585.1">
    <property type="nucleotide sequence ID" value="NZ_CH902578.1"/>
</dbReference>